<keyword evidence="2" id="KW-1185">Reference proteome</keyword>
<gene>
    <name evidence="1" type="ORF">FTOL_13030</name>
</gene>
<dbReference type="Proteomes" id="UP001187734">
    <property type="component" value="Unassembled WGS sequence"/>
</dbReference>
<accession>A0AAE8MLV7</accession>
<evidence type="ECO:0000313" key="2">
    <source>
        <dbReference type="Proteomes" id="UP001187734"/>
    </source>
</evidence>
<organism evidence="1 2">
    <name type="scientific">Fusarium torulosum</name>
    <dbReference type="NCBI Taxonomy" id="33205"/>
    <lineage>
        <taxon>Eukaryota</taxon>
        <taxon>Fungi</taxon>
        <taxon>Dikarya</taxon>
        <taxon>Ascomycota</taxon>
        <taxon>Pezizomycotina</taxon>
        <taxon>Sordariomycetes</taxon>
        <taxon>Hypocreomycetidae</taxon>
        <taxon>Hypocreales</taxon>
        <taxon>Nectriaceae</taxon>
        <taxon>Fusarium</taxon>
    </lineage>
</organism>
<name>A0AAE8MLV7_9HYPO</name>
<dbReference type="EMBL" id="ONZP01000692">
    <property type="protein sequence ID" value="SPJ89669.1"/>
    <property type="molecule type" value="Genomic_DNA"/>
</dbReference>
<proteinExistence type="predicted"/>
<sequence>MLCADRVPWLIYIGFATHLRGLYDAKILSSYTLPHSVVDIGRCNKDDNTGTHIGTEADTDADADDYVVDISIDLSRILSAIDGGINAVLL</sequence>
<protein>
    <submittedName>
        <fullName evidence="1">Uncharacterized protein</fullName>
    </submittedName>
</protein>
<comment type="caution">
    <text evidence="1">The sequence shown here is derived from an EMBL/GenBank/DDBJ whole genome shotgun (WGS) entry which is preliminary data.</text>
</comment>
<evidence type="ECO:0000313" key="1">
    <source>
        <dbReference type="EMBL" id="SPJ89669.1"/>
    </source>
</evidence>
<reference evidence="1" key="1">
    <citation type="submission" date="2018-03" db="EMBL/GenBank/DDBJ databases">
        <authorList>
            <person name="Guldener U."/>
        </authorList>
    </citation>
    <scope>NUCLEOTIDE SEQUENCE</scope>
</reference>
<dbReference type="AlphaFoldDB" id="A0AAE8MLV7"/>